<gene>
    <name evidence="1" type="ORF">EVC62_02170</name>
</gene>
<accession>A0ABY8FCA4</accession>
<dbReference type="CDD" id="cd08054">
    <property type="entry name" value="gp6"/>
    <property type="match status" value="1"/>
</dbReference>
<dbReference type="Proteomes" id="UP001321526">
    <property type="component" value="Chromosome"/>
</dbReference>
<reference evidence="1 2" key="1">
    <citation type="submission" date="2019-01" db="EMBL/GenBank/DDBJ databases">
        <title>Genome sequence of Salinicola endophyticus REST5.</title>
        <authorList>
            <person name="Nascimento F.X."/>
        </authorList>
    </citation>
    <scope>NUCLEOTIDE SEQUENCE [LARGE SCALE GENOMIC DNA]</scope>
    <source>
        <strain evidence="1 2">REST5</strain>
    </source>
</reference>
<dbReference type="RefSeq" id="WP_282235641.1">
    <property type="nucleotide sequence ID" value="NZ_CP035631.1"/>
</dbReference>
<evidence type="ECO:0000313" key="1">
    <source>
        <dbReference type="EMBL" id="WFF40400.1"/>
    </source>
</evidence>
<evidence type="ECO:0008006" key="3">
    <source>
        <dbReference type="Google" id="ProtNLM"/>
    </source>
</evidence>
<sequence length="176" mass="19354">MIRSRLIAPPAAEPVSLAEAKAQARIEHDDDDDLVQRLIASARSSAEQRTGRALITQTWEQRGRPQGGMIELRRWPAVEVLSVSAGTVPLDTDAWRAELGEFPEIELLADRDAEVAVTYVAGYGDTAEDVPAPIRQWILVAIDTMYELREAEVTGTIVSRVGYVDGLLNDYRVPVG</sequence>
<dbReference type="InterPro" id="IPR021146">
    <property type="entry name" value="Phage_gp6-like_head-tail"/>
</dbReference>
<organism evidence="1 2">
    <name type="scientific">Salinicola endophyticus</name>
    <dbReference type="NCBI Taxonomy" id="1949083"/>
    <lineage>
        <taxon>Bacteria</taxon>
        <taxon>Pseudomonadati</taxon>
        <taxon>Pseudomonadota</taxon>
        <taxon>Gammaproteobacteria</taxon>
        <taxon>Oceanospirillales</taxon>
        <taxon>Halomonadaceae</taxon>
        <taxon>Salinicola</taxon>
    </lineage>
</organism>
<dbReference type="Gene3D" id="1.10.3230.30">
    <property type="entry name" value="Phage gp6-like head-tail connector protein"/>
    <property type="match status" value="1"/>
</dbReference>
<keyword evidence="2" id="KW-1185">Reference proteome</keyword>
<dbReference type="InterPro" id="IPR006450">
    <property type="entry name" value="Phage_HK97_gp6-like"/>
</dbReference>
<proteinExistence type="predicted"/>
<dbReference type="InterPro" id="IPR011738">
    <property type="entry name" value="Phage_CHP"/>
</dbReference>
<evidence type="ECO:0000313" key="2">
    <source>
        <dbReference type="Proteomes" id="UP001321526"/>
    </source>
</evidence>
<dbReference type="EMBL" id="CP035631">
    <property type="protein sequence ID" value="WFF40400.1"/>
    <property type="molecule type" value="Genomic_DNA"/>
</dbReference>
<protein>
    <recommendedName>
        <fullName evidence="3">Phage gp6-like head-tail connector protein</fullName>
    </recommendedName>
</protein>
<dbReference type="NCBIfam" id="TIGR01560">
    <property type="entry name" value="put_DNA_pack"/>
    <property type="match status" value="1"/>
</dbReference>
<dbReference type="Pfam" id="PF05135">
    <property type="entry name" value="Phage_connect_1"/>
    <property type="match status" value="1"/>
</dbReference>
<name>A0ABY8FCA4_9GAMM</name>
<dbReference type="NCBIfam" id="TIGR02215">
    <property type="entry name" value="phage_chp_gp8"/>
    <property type="match status" value="1"/>
</dbReference>